<dbReference type="PANTHER" id="PTHR45348:SF2">
    <property type="entry name" value="ZINC-TYPE ALCOHOL DEHYDROGENASE-LIKE PROTEIN C2E1P3.01"/>
    <property type="match status" value="1"/>
</dbReference>
<dbReference type="InterPro" id="IPR047122">
    <property type="entry name" value="Trans-enoyl_RdTase-like"/>
</dbReference>
<name>A0A8H5GXM3_9AGAR</name>
<accession>A0A8H5GXM3</accession>
<evidence type="ECO:0008006" key="3">
    <source>
        <dbReference type="Google" id="ProtNLM"/>
    </source>
</evidence>
<evidence type="ECO:0000313" key="2">
    <source>
        <dbReference type="Proteomes" id="UP000518752"/>
    </source>
</evidence>
<reference evidence="1 2" key="1">
    <citation type="journal article" date="2020" name="ISME J.">
        <title>Uncovering the hidden diversity of litter-decomposition mechanisms in mushroom-forming fungi.</title>
        <authorList>
            <person name="Floudas D."/>
            <person name="Bentzer J."/>
            <person name="Ahren D."/>
            <person name="Johansson T."/>
            <person name="Persson P."/>
            <person name="Tunlid A."/>
        </authorList>
    </citation>
    <scope>NUCLEOTIDE SEQUENCE [LARGE SCALE GENOMIC DNA]</scope>
    <source>
        <strain evidence="1 2">CBS 406.79</strain>
    </source>
</reference>
<dbReference type="AlphaFoldDB" id="A0A8H5GXM3"/>
<proteinExistence type="predicted"/>
<dbReference type="GO" id="GO:0016651">
    <property type="term" value="F:oxidoreductase activity, acting on NAD(P)H"/>
    <property type="evidence" value="ECO:0007669"/>
    <property type="project" value="InterPro"/>
</dbReference>
<dbReference type="OrthoDB" id="3233595at2759"/>
<dbReference type="InterPro" id="IPR036291">
    <property type="entry name" value="NAD(P)-bd_dom_sf"/>
</dbReference>
<evidence type="ECO:0000313" key="1">
    <source>
        <dbReference type="EMBL" id="KAF5372805.1"/>
    </source>
</evidence>
<dbReference type="SUPFAM" id="SSF51735">
    <property type="entry name" value="NAD(P)-binding Rossmann-fold domains"/>
    <property type="match status" value="1"/>
</dbReference>
<dbReference type="Proteomes" id="UP000518752">
    <property type="component" value="Unassembled WGS sequence"/>
</dbReference>
<dbReference type="PANTHER" id="PTHR45348">
    <property type="entry name" value="HYPOTHETICAL OXIDOREDUCTASE (EUROFUNG)"/>
    <property type="match status" value="1"/>
</dbReference>
<dbReference type="EMBL" id="JAACJN010000108">
    <property type="protein sequence ID" value="KAF5372805.1"/>
    <property type="molecule type" value="Genomic_DNA"/>
</dbReference>
<dbReference type="Gene3D" id="3.40.50.720">
    <property type="entry name" value="NAD(P)-binding Rossmann-like Domain"/>
    <property type="match status" value="1"/>
</dbReference>
<comment type="caution">
    <text evidence="1">The sequence shown here is derived from an EMBL/GenBank/DDBJ whole genome shotgun (WGS) entry which is preliminary data.</text>
</comment>
<organism evidence="1 2">
    <name type="scientific">Collybiopsis confluens</name>
    <dbReference type="NCBI Taxonomy" id="2823264"/>
    <lineage>
        <taxon>Eukaryota</taxon>
        <taxon>Fungi</taxon>
        <taxon>Dikarya</taxon>
        <taxon>Basidiomycota</taxon>
        <taxon>Agaricomycotina</taxon>
        <taxon>Agaricomycetes</taxon>
        <taxon>Agaricomycetidae</taxon>
        <taxon>Agaricales</taxon>
        <taxon>Marasmiineae</taxon>
        <taxon>Omphalotaceae</taxon>
        <taxon>Collybiopsis</taxon>
    </lineage>
</organism>
<keyword evidence="2" id="KW-1185">Reference proteome</keyword>
<protein>
    <recommendedName>
        <fullName evidence="3">Alcohol dehydrogenase-like C-terminal domain-containing protein</fullName>
    </recommendedName>
</protein>
<sequence>MESYAEASTIPLAFTTAAIPLLAANPVGAGLNPTFDPKINFEGEPALVIAGGTSVGQFAIQIYKYLKFNPIIVYASSKHTTYLTQTLGATHVVDRSTIPLDNLPEEVKRITKDKPVKNIYVAQVFTPDATEKSEDGSPDADAEANGKKVYGVFASPSIEPNREFGLEMWKRLPELVKDGIIKVTRVELLPGGLAAVSDALPRFMNGGVSGVKLVFNPQEVA</sequence>
<gene>
    <name evidence="1" type="ORF">D9757_011093</name>
</gene>